<organism evidence="1">
    <name type="scientific">viral metagenome</name>
    <dbReference type="NCBI Taxonomy" id="1070528"/>
    <lineage>
        <taxon>unclassified sequences</taxon>
        <taxon>metagenomes</taxon>
        <taxon>organismal metagenomes</taxon>
    </lineage>
</organism>
<name>A0A6H1ZBK1_9ZZZZ</name>
<dbReference type="EMBL" id="MT144596">
    <property type="protein sequence ID" value="QJH94159.1"/>
    <property type="molecule type" value="Genomic_DNA"/>
</dbReference>
<reference evidence="1" key="1">
    <citation type="submission" date="2020-03" db="EMBL/GenBank/DDBJ databases">
        <title>The deep terrestrial virosphere.</title>
        <authorList>
            <person name="Holmfeldt K."/>
            <person name="Nilsson E."/>
            <person name="Simone D."/>
            <person name="Lopez-Fernandez M."/>
            <person name="Wu X."/>
            <person name="de Brujin I."/>
            <person name="Lundin D."/>
            <person name="Andersson A."/>
            <person name="Bertilsson S."/>
            <person name="Dopson M."/>
        </authorList>
    </citation>
    <scope>NUCLEOTIDE SEQUENCE</scope>
    <source>
        <strain evidence="1">TM448A00151</strain>
        <strain evidence="2">TM448B00189</strain>
    </source>
</reference>
<proteinExistence type="predicted"/>
<evidence type="ECO:0000313" key="2">
    <source>
        <dbReference type="EMBL" id="QJH94159.1"/>
    </source>
</evidence>
<accession>A0A6H1ZBK1</accession>
<dbReference type="AlphaFoldDB" id="A0A6H1ZBK1"/>
<gene>
    <name evidence="1" type="ORF">TM448A00151_0038</name>
    <name evidence="2" type="ORF">TM448B00189_0052</name>
</gene>
<evidence type="ECO:0000313" key="1">
    <source>
        <dbReference type="EMBL" id="QJA44839.1"/>
    </source>
</evidence>
<dbReference type="EMBL" id="MT143981">
    <property type="protein sequence ID" value="QJA44839.1"/>
    <property type="molecule type" value="Genomic_DNA"/>
</dbReference>
<protein>
    <recommendedName>
        <fullName evidence="3">N-acetyltransferase domain-containing protein</fullName>
    </recommendedName>
</protein>
<sequence length="139" mass="16574">MLRVDELTRDNFNRLVKEAPESETRLIRKHLIDEGIDPFDFFQKRAIEKSLLSNGRPVYFGALVKIDGKYNLFTVVNKDVKEQKSLYKLSKQIVSQWVKKYKTIYAKMDKSFEKNLFWTKKMGFLPIEEDNKYITLKKE</sequence>
<evidence type="ECO:0008006" key="3">
    <source>
        <dbReference type="Google" id="ProtNLM"/>
    </source>
</evidence>